<reference evidence="8 9" key="1">
    <citation type="journal article" date="2019" name="Front. Genet.">
        <title>Whole-Genome Sequencing of the Opportunistic Yeast Pathogen Candida inconspicua Uncovers Its Hybrid Origin.</title>
        <authorList>
            <person name="Mixao V."/>
            <person name="Hansen A.P."/>
            <person name="Saus E."/>
            <person name="Boekhout T."/>
            <person name="Lass-Florl C."/>
            <person name="Gabaldon T."/>
        </authorList>
    </citation>
    <scope>NUCLEOTIDE SEQUENCE [LARGE SCALE GENOMIC DNA]</scope>
    <source>
        <strain evidence="8 9">CBS 180</strain>
    </source>
</reference>
<sequence length="262" mass="29807">MNFDELLGKFQEKVRDNALLWTIILLLNALSIVFELTSIPATRPFSLTDISISYPFVEAERYDDLTLLFLSIMLPIALFGTFISLDNKNCKFHRFYEAISGFLFGIGLSMIFTTFLKVRMAKLRPDFLARCAPLLKKGESEIGLFTHEICSAPFGERILNEGFKSNPSGHSSLASASMLFFSLWLYDTYGRKSHNKMISLICFSPLFIAFDVATSRIYDFKHDYYDIYFGTIIGIVGALIGFLYIYESERDNEDTGNTILPV</sequence>
<dbReference type="InterPro" id="IPR043216">
    <property type="entry name" value="PAP-like"/>
</dbReference>
<feature type="transmembrane region" description="Helical" evidence="6">
    <location>
        <begin position="198"/>
        <end position="218"/>
    </location>
</feature>
<dbReference type="GO" id="GO:0046839">
    <property type="term" value="P:phospholipid dephosphorylation"/>
    <property type="evidence" value="ECO:0007669"/>
    <property type="project" value="TreeGrafter"/>
</dbReference>
<dbReference type="AlphaFoldDB" id="A0A4T0X2Q3"/>
<dbReference type="OrthoDB" id="10030083at2759"/>
<name>A0A4T0X2Q3_9ASCO</name>
<evidence type="ECO:0000256" key="3">
    <source>
        <dbReference type="ARBA" id="ARBA00022692"/>
    </source>
</evidence>
<dbReference type="InterPro" id="IPR036938">
    <property type="entry name" value="PAP2/HPO_sf"/>
</dbReference>
<dbReference type="STRING" id="52247.A0A4T0X2Q3"/>
<dbReference type="Gene3D" id="1.20.144.10">
    <property type="entry name" value="Phosphatidic acid phosphatase type 2/haloperoxidase"/>
    <property type="match status" value="1"/>
</dbReference>
<keyword evidence="4 6" id="KW-1133">Transmembrane helix</keyword>
<proteinExistence type="inferred from homology"/>
<evidence type="ECO:0000256" key="2">
    <source>
        <dbReference type="ARBA" id="ARBA00008816"/>
    </source>
</evidence>
<evidence type="ECO:0000256" key="5">
    <source>
        <dbReference type="ARBA" id="ARBA00023136"/>
    </source>
</evidence>
<dbReference type="Pfam" id="PF01569">
    <property type="entry name" value="PAP2"/>
    <property type="match status" value="1"/>
</dbReference>
<keyword evidence="5 6" id="KW-0472">Membrane</keyword>
<comment type="subcellular location">
    <subcellularLocation>
        <location evidence="1">Membrane</location>
        <topology evidence="1">Multi-pass membrane protein</topology>
    </subcellularLocation>
</comment>
<gene>
    <name evidence="8" type="ORF">CANINC_002349</name>
</gene>
<dbReference type="GO" id="GO:0008195">
    <property type="term" value="F:phosphatidate phosphatase activity"/>
    <property type="evidence" value="ECO:0007669"/>
    <property type="project" value="TreeGrafter"/>
</dbReference>
<dbReference type="GO" id="GO:0006644">
    <property type="term" value="P:phospholipid metabolic process"/>
    <property type="evidence" value="ECO:0007669"/>
    <property type="project" value="InterPro"/>
</dbReference>
<dbReference type="SUPFAM" id="SSF48317">
    <property type="entry name" value="Acid phosphatase/Vanadium-dependent haloperoxidase"/>
    <property type="match status" value="1"/>
</dbReference>
<dbReference type="InterPro" id="IPR000326">
    <property type="entry name" value="PAP2/HPO"/>
</dbReference>
<comment type="caution">
    <text evidence="8">The sequence shown here is derived from an EMBL/GenBank/DDBJ whole genome shotgun (WGS) entry which is preliminary data.</text>
</comment>
<feature type="transmembrane region" description="Helical" evidence="6">
    <location>
        <begin position="169"/>
        <end position="186"/>
    </location>
</feature>
<feature type="transmembrane region" description="Helical" evidence="6">
    <location>
        <begin position="95"/>
        <end position="116"/>
    </location>
</feature>
<dbReference type="SMART" id="SM00014">
    <property type="entry name" value="acidPPc"/>
    <property type="match status" value="1"/>
</dbReference>
<evidence type="ECO:0000313" key="9">
    <source>
        <dbReference type="Proteomes" id="UP000307173"/>
    </source>
</evidence>
<evidence type="ECO:0000259" key="7">
    <source>
        <dbReference type="SMART" id="SM00014"/>
    </source>
</evidence>
<feature type="transmembrane region" description="Helical" evidence="6">
    <location>
        <begin position="224"/>
        <end position="246"/>
    </location>
</feature>
<feature type="transmembrane region" description="Helical" evidence="6">
    <location>
        <begin position="65"/>
        <end position="83"/>
    </location>
</feature>
<protein>
    <recommendedName>
        <fullName evidence="7">Phosphatidic acid phosphatase type 2/haloperoxidase domain-containing protein</fullName>
    </recommendedName>
</protein>
<dbReference type="PANTHER" id="PTHR10165">
    <property type="entry name" value="LIPID PHOSPHATE PHOSPHATASE"/>
    <property type="match status" value="1"/>
</dbReference>
<dbReference type="PANTHER" id="PTHR10165:SF35">
    <property type="entry name" value="RE23632P"/>
    <property type="match status" value="1"/>
</dbReference>
<evidence type="ECO:0000256" key="1">
    <source>
        <dbReference type="ARBA" id="ARBA00004141"/>
    </source>
</evidence>
<dbReference type="GO" id="GO:0016020">
    <property type="term" value="C:membrane"/>
    <property type="evidence" value="ECO:0007669"/>
    <property type="project" value="UniProtKB-SubCell"/>
</dbReference>
<feature type="transmembrane region" description="Helical" evidence="6">
    <location>
        <begin position="18"/>
        <end position="39"/>
    </location>
</feature>
<dbReference type="EMBL" id="SELW01000371">
    <property type="protein sequence ID" value="TID28722.1"/>
    <property type="molecule type" value="Genomic_DNA"/>
</dbReference>
<comment type="similarity">
    <text evidence="2">Belongs to the PA-phosphatase related phosphoesterase family.</text>
</comment>
<keyword evidence="9" id="KW-1185">Reference proteome</keyword>
<evidence type="ECO:0000313" key="8">
    <source>
        <dbReference type="EMBL" id="TID28722.1"/>
    </source>
</evidence>
<keyword evidence="3 6" id="KW-0812">Transmembrane</keyword>
<accession>A0A4T0X2Q3</accession>
<evidence type="ECO:0000256" key="4">
    <source>
        <dbReference type="ARBA" id="ARBA00022989"/>
    </source>
</evidence>
<feature type="domain" description="Phosphatidic acid phosphatase type 2/haloperoxidase" evidence="7">
    <location>
        <begin position="99"/>
        <end position="242"/>
    </location>
</feature>
<dbReference type="Proteomes" id="UP000307173">
    <property type="component" value="Unassembled WGS sequence"/>
</dbReference>
<evidence type="ECO:0000256" key="6">
    <source>
        <dbReference type="SAM" id="Phobius"/>
    </source>
</evidence>
<organism evidence="8 9">
    <name type="scientific">Pichia inconspicua</name>
    <dbReference type="NCBI Taxonomy" id="52247"/>
    <lineage>
        <taxon>Eukaryota</taxon>
        <taxon>Fungi</taxon>
        <taxon>Dikarya</taxon>
        <taxon>Ascomycota</taxon>
        <taxon>Saccharomycotina</taxon>
        <taxon>Pichiomycetes</taxon>
        <taxon>Pichiales</taxon>
        <taxon>Pichiaceae</taxon>
        <taxon>Pichia</taxon>
    </lineage>
</organism>